<gene>
    <name evidence="1" type="ORF">PAXRUDRAFT_79000</name>
</gene>
<dbReference type="InParanoid" id="A0A0D0D468"/>
<dbReference type="Proteomes" id="UP000054538">
    <property type="component" value="Unassembled WGS sequence"/>
</dbReference>
<dbReference type="OrthoDB" id="3199698at2759"/>
<dbReference type="AlphaFoldDB" id="A0A0D0D468"/>
<dbReference type="Pfam" id="PF18759">
    <property type="entry name" value="Plavaka"/>
    <property type="match status" value="1"/>
</dbReference>
<sequence>MMVPEIKMCADGHYRRVIYGLGPFIADYEEQVVLVGIVQNWCGRCIGFPWDLNGEYGNCTQELQEALLEEVDFAMLWDAWGIIRKIILFTSHFPHSDIYALLAPDLLHQLIKGTFKDHLVDWVGCYLEDTY</sequence>
<accession>A0A0D0D468</accession>
<protein>
    <submittedName>
        <fullName evidence="1">Uncharacterized protein</fullName>
    </submittedName>
</protein>
<dbReference type="EMBL" id="KN826613">
    <property type="protein sequence ID" value="KIK78376.1"/>
    <property type="molecule type" value="Genomic_DNA"/>
</dbReference>
<reference evidence="2" key="2">
    <citation type="submission" date="2015-01" db="EMBL/GenBank/DDBJ databases">
        <title>Evolutionary Origins and Diversification of the Mycorrhizal Mutualists.</title>
        <authorList>
            <consortium name="DOE Joint Genome Institute"/>
            <consortium name="Mycorrhizal Genomics Consortium"/>
            <person name="Kohler A."/>
            <person name="Kuo A."/>
            <person name="Nagy L.G."/>
            <person name="Floudas D."/>
            <person name="Copeland A."/>
            <person name="Barry K.W."/>
            <person name="Cichocki N."/>
            <person name="Veneault-Fourrey C."/>
            <person name="LaButti K."/>
            <person name="Lindquist E.A."/>
            <person name="Lipzen A."/>
            <person name="Lundell T."/>
            <person name="Morin E."/>
            <person name="Murat C."/>
            <person name="Riley R."/>
            <person name="Ohm R."/>
            <person name="Sun H."/>
            <person name="Tunlid A."/>
            <person name="Henrissat B."/>
            <person name="Grigoriev I.V."/>
            <person name="Hibbett D.S."/>
            <person name="Martin F."/>
        </authorList>
    </citation>
    <scope>NUCLEOTIDE SEQUENCE [LARGE SCALE GENOMIC DNA]</scope>
    <source>
        <strain evidence="2">Ve08.2h10</strain>
    </source>
</reference>
<name>A0A0D0D468_9AGAM</name>
<reference evidence="1 2" key="1">
    <citation type="submission" date="2014-04" db="EMBL/GenBank/DDBJ databases">
        <authorList>
            <consortium name="DOE Joint Genome Institute"/>
            <person name="Kuo A."/>
            <person name="Kohler A."/>
            <person name="Jargeat P."/>
            <person name="Nagy L.G."/>
            <person name="Floudas D."/>
            <person name="Copeland A."/>
            <person name="Barry K.W."/>
            <person name="Cichocki N."/>
            <person name="Veneault-Fourrey C."/>
            <person name="LaButti K."/>
            <person name="Lindquist E.A."/>
            <person name="Lipzen A."/>
            <person name="Lundell T."/>
            <person name="Morin E."/>
            <person name="Murat C."/>
            <person name="Sun H."/>
            <person name="Tunlid A."/>
            <person name="Henrissat B."/>
            <person name="Grigoriev I.V."/>
            <person name="Hibbett D.S."/>
            <person name="Martin F."/>
            <person name="Nordberg H.P."/>
            <person name="Cantor M.N."/>
            <person name="Hua S.X."/>
        </authorList>
    </citation>
    <scope>NUCLEOTIDE SEQUENCE [LARGE SCALE GENOMIC DNA]</scope>
    <source>
        <strain evidence="1 2">Ve08.2h10</strain>
    </source>
</reference>
<dbReference type="STRING" id="930991.A0A0D0D468"/>
<proteinExistence type="predicted"/>
<evidence type="ECO:0000313" key="2">
    <source>
        <dbReference type="Proteomes" id="UP000054538"/>
    </source>
</evidence>
<organism evidence="1 2">
    <name type="scientific">Paxillus rubicundulus Ve08.2h10</name>
    <dbReference type="NCBI Taxonomy" id="930991"/>
    <lineage>
        <taxon>Eukaryota</taxon>
        <taxon>Fungi</taxon>
        <taxon>Dikarya</taxon>
        <taxon>Basidiomycota</taxon>
        <taxon>Agaricomycotina</taxon>
        <taxon>Agaricomycetes</taxon>
        <taxon>Agaricomycetidae</taxon>
        <taxon>Boletales</taxon>
        <taxon>Paxilineae</taxon>
        <taxon>Paxillaceae</taxon>
        <taxon>Paxillus</taxon>
    </lineage>
</organism>
<dbReference type="InterPro" id="IPR041078">
    <property type="entry name" value="Plavaka"/>
</dbReference>
<dbReference type="HOGENOM" id="CLU_103601_1_0_1"/>
<evidence type="ECO:0000313" key="1">
    <source>
        <dbReference type="EMBL" id="KIK78376.1"/>
    </source>
</evidence>
<feature type="non-terminal residue" evidence="1">
    <location>
        <position position="1"/>
    </location>
</feature>
<keyword evidence="2" id="KW-1185">Reference proteome</keyword>